<reference evidence="2 3" key="1">
    <citation type="journal article" date="2019" name="Nat. Ecol. Evol.">
        <title>Megaphylogeny resolves global patterns of mushroom evolution.</title>
        <authorList>
            <person name="Varga T."/>
            <person name="Krizsan K."/>
            <person name="Foldi C."/>
            <person name="Dima B."/>
            <person name="Sanchez-Garcia M."/>
            <person name="Sanchez-Ramirez S."/>
            <person name="Szollosi G.J."/>
            <person name="Szarkandi J.G."/>
            <person name="Papp V."/>
            <person name="Albert L."/>
            <person name="Andreopoulos W."/>
            <person name="Angelini C."/>
            <person name="Antonin V."/>
            <person name="Barry K.W."/>
            <person name="Bougher N.L."/>
            <person name="Buchanan P."/>
            <person name="Buyck B."/>
            <person name="Bense V."/>
            <person name="Catcheside P."/>
            <person name="Chovatia M."/>
            <person name="Cooper J."/>
            <person name="Damon W."/>
            <person name="Desjardin D."/>
            <person name="Finy P."/>
            <person name="Geml J."/>
            <person name="Haridas S."/>
            <person name="Hughes K."/>
            <person name="Justo A."/>
            <person name="Karasinski D."/>
            <person name="Kautmanova I."/>
            <person name="Kiss B."/>
            <person name="Kocsube S."/>
            <person name="Kotiranta H."/>
            <person name="LaButti K.M."/>
            <person name="Lechner B.E."/>
            <person name="Liimatainen K."/>
            <person name="Lipzen A."/>
            <person name="Lukacs Z."/>
            <person name="Mihaltcheva S."/>
            <person name="Morgado L.N."/>
            <person name="Niskanen T."/>
            <person name="Noordeloos M.E."/>
            <person name="Ohm R.A."/>
            <person name="Ortiz-Santana B."/>
            <person name="Ovrebo C."/>
            <person name="Racz N."/>
            <person name="Riley R."/>
            <person name="Savchenko A."/>
            <person name="Shiryaev A."/>
            <person name="Soop K."/>
            <person name="Spirin V."/>
            <person name="Szebenyi C."/>
            <person name="Tomsovsky M."/>
            <person name="Tulloss R.E."/>
            <person name="Uehling J."/>
            <person name="Grigoriev I.V."/>
            <person name="Vagvolgyi C."/>
            <person name="Papp T."/>
            <person name="Martin F.M."/>
            <person name="Miettinen O."/>
            <person name="Hibbett D.S."/>
            <person name="Nagy L.G."/>
        </authorList>
    </citation>
    <scope>NUCLEOTIDE SEQUENCE [LARGE SCALE GENOMIC DNA]</scope>
    <source>
        <strain evidence="2 3">FP101781</strain>
    </source>
</reference>
<evidence type="ECO:0000313" key="3">
    <source>
        <dbReference type="Proteomes" id="UP000298030"/>
    </source>
</evidence>
<feature type="region of interest" description="Disordered" evidence="1">
    <location>
        <begin position="595"/>
        <end position="832"/>
    </location>
</feature>
<feature type="compositionally biased region" description="Low complexity" evidence="1">
    <location>
        <begin position="710"/>
        <end position="737"/>
    </location>
</feature>
<keyword evidence="3" id="KW-1185">Reference proteome</keyword>
<feature type="compositionally biased region" description="Low complexity" evidence="1">
    <location>
        <begin position="429"/>
        <end position="446"/>
    </location>
</feature>
<feature type="compositionally biased region" description="Low complexity" evidence="1">
    <location>
        <begin position="691"/>
        <end position="702"/>
    </location>
</feature>
<sequence>MPAVPWTNEPQRDLFNKHLLAYSEAALTGKRTALQRFWDFFIPLWLEQFPMKDELVAKGVLGPHVLEEGYVMTANESKAYRDAMDSRTSQIKTLYRYLHRKNHPEPARTTSRSNVTAAAKLFVNKQRRVRNRAEMYYRLNQDWLDPLIAKEMQEYELKAANGEEEKDVGEGGKEGEHGEEEDEEEESSISKDNKAKAKSRGWNLQMRSDVIRRHFDQASEDDLRVVAEALIQEQEKLRLEADIARSGRALARSPKLRNEAIDRIGSFMVDNGKLAWEQAAMATITIGVAPNPDDPTKMKTRIVSYGRDTAGKLFTDVDPAYAREIVKPFRAWAKANLFTIERHESAKKAHETRVAKLKENGEDAKLEDDESLELAPETIVLDDDVSVPRPGKARTQTPATSASTKMSAGTSSTKTASQSVGSSSTKVPTQETTGGLDTTPTTSSSTKAIPGAPRPPTTNAHLPRTPHPLNTKAVVSGTPHPPNYPQPRMVGKKAPSNSVPNAAPSGVTSTPGSDIPPSNTTPSLPPIQVVSPPLPIVQSTAQTENEPLALNNGTQQGATQPTVVPPQPPLIQPVVAPPQLPIIIQSAVAPPQSSVAPVVHRAPPGGPDEPIELGLQRGPLAPQRSQPDSQVGNGGQDQPDELEHEDGMGLGDDVPSDGNPDDDDENPGATFDQDLFWAKLETNIPVDKTTAKASGNASNSGSKSKKQRKPQSSAARKAAAKKGAATRAANKAAAEAAQGLDQSEVAQPEGSNGSTHAPGGSAPIEAEASSSSSKRKTSPVPAAADQGRSKRTRTGVVLPDGTTFSGTVQTAKRGVVGSSAKGKASKKKSETQ</sequence>
<organism evidence="2 3">
    <name type="scientific">Coprinellus micaceus</name>
    <name type="common">Glistening ink-cap mushroom</name>
    <name type="synonym">Coprinus micaceus</name>
    <dbReference type="NCBI Taxonomy" id="71717"/>
    <lineage>
        <taxon>Eukaryota</taxon>
        <taxon>Fungi</taxon>
        <taxon>Dikarya</taxon>
        <taxon>Basidiomycota</taxon>
        <taxon>Agaricomycotina</taxon>
        <taxon>Agaricomycetes</taxon>
        <taxon>Agaricomycetidae</taxon>
        <taxon>Agaricales</taxon>
        <taxon>Agaricineae</taxon>
        <taxon>Psathyrellaceae</taxon>
        <taxon>Coprinellus</taxon>
    </lineage>
</organism>
<dbReference type="AlphaFoldDB" id="A0A4Y7SC95"/>
<evidence type="ECO:0000313" key="2">
    <source>
        <dbReference type="EMBL" id="TEB19291.1"/>
    </source>
</evidence>
<feature type="region of interest" description="Disordered" evidence="1">
    <location>
        <begin position="159"/>
        <end position="201"/>
    </location>
</feature>
<gene>
    <name evidence="2" type="ORF">FA13DRAFT_1802436</name>
</gene>
<name>A0A4Y7SC95_COPMI</name>
<proteinExistence type="predicted"/>
<comment type="caution">
    <text evidence="2">The sequence shown here is derived from an EMBL/GenBank/DDBJ whole genome shotgun (WGS) entry which is preliminary data.</text>
</comment>
<dbReference type="Proteomes" id="UP000298030">
    <property type="component" value="Unassembled WGS sequence"/>
</dbReference>
<feature type="compositionally biased region" description="Acidic residues" evidence="1">
    <location>
        <begin position="177"/>
        <end position="187"/>
    </location>
</feature>
<feature type="compositionally biased region" description="Polar residues" evidence="1">
    <location>
        <begin position="394"/>
        <end position="428"/>
    </location>
</feature>
<dbReference type="EMBL" id="QPFP01000199">
    <property type="protein sequence ID" value="TEB19291.1"/>
    <property type="molecule type" value="Genomic_DNA"/>
</dbReference>
<feature type="compositionally biased region" description="Polar residues" evidence="1">
    <location>
        <begin position="740"/>
        <end position="755"/>
    </location>
</feature>
<dbReference type="STRING" id="71717.A0A4Y7SC95"/>
<protein>
    <submittedName>
        <fullName evidence="2">Uncharacterized protein</fullName>
    </submittedName>
</protein>
<feature type="compositionally biased region" description="Polar residues" evidence="1">
    <location>
        <begin position="495"/>
        <end position="522"/>
    </location>
</feature>
<dbReference type="OrthoDB" id="3063124at2759"/>
<evidence type="ECO:0000256" key="1">
    <source>
        <dbReference type="SAM" id="MobiDB-lite"/>
    </source>
</evidence>
<accession>A0A4Y7SC95</accession>
<feature type="region of interest" description="Disordered" evidence="1">
    <location>
        <begin position="359"/>
        <end position="522"/>
    </location>
</feature>
<feature type="compositionally biased region" description="Basic and acidic residues" evidence="1">
    <location>
        <begin position="159"/>
        <end position="176"/>
    </location>
</feature>